<evidence type="ECO:0000256" key="3">
    <source>
        <dbReference type="ARBA" id="ARBA00004679"/>
    </source>
</evidence>
<evidence type="ECO:0000256" key="8">
    <source>
        <dbReference type="ARBA" id="ARBA00022723"/>
    </source>
</evidence>
<keyword evidence="13" id="KW-0324">Glycolysis</keyword>
<evidence type="ECO:0000256" key="13">
    <source>
        <dbReference type="ARBA" id="ARBA00023152"/>
    </source>
</evidence>
<dbReference type="PANTHER" id="PTHR13697">
    <property type="entry name" value="PHOSPHOFRUCTOKINASE"/>
    <property type="match status" value="1"/>
</dbReference>
<comment type="caution">
    <text evidence="17">The sequence shown here is derived from an EMBL/GenBank/DDBJ whole genome shotgun (WGS) entry which is preliminary data.</text>
</comment>
<keyword evidence="5" id="KW-0963">Cytoplasm</keyword>
<dbReference type="SUPFAM" id="SSF53784">
    <property type="entry name" value="Phosphofructokinase"/>
    <property type="match status" value="1"/>
</dbReference>
<evidence type="ECO:0000256" key="6">
    <source>
        <dbReference type="ARBA" id="ARBA00022533"/>
    </source>
</evidence>
<feature type="domain" description="Phosphofructokinase" evidence="16">
    <location>
        <begin position="6"/>
        <end position="285"/>
    </location>
</feature>
<dbReference type="EC" id="2.7.1.11" evidence="4"/>
<dbReference type="EMBL" id="BNAO01000008">
    <property type="protein sequence ID" value="GHG74568.1"/>
    <property type="molecule type" value="Genomic_DNA"/>
</dbReference>
<keyword evidence="11" id="KW-0067">ATP-binding</keyword>
<evidence type="ECO:0000259" key="16">
    <source>
        <dbReference type="Pfam" id="PF00365"/>
    </source>
</evidence>
<keyword evidence="12" id="KW-0460">Magnesium</keyword>
<evidence type="ECO:0000256" key="15">
    <source>
        <dbReference type="ARBA" id="ARBA00048070"/>
    </source>
</evidence>
<dbReference type="InterPro" id="IPR015912">
    <property type="entry name" value="Phosphofructokinase_CS"/>
</dbReference>
<keyword evidence="18" id="KW-1185">Reference proteome</keyword>
<evidence type="ECO:0000313" key="18">
    <source>
        <dbReference type="Proteomes" id="UP000659697"/>
    </source>
</evidence>
<accession>A0ABQ3L0G6</accession>
<organism evidence="17 18">
    <name type="scientific">Alishewanella longhuensis</name>
    <dbReference type="NCBI Taxonomy" id="1091037"/>
    <lineage>
        <taxon>Bacteria</taxon>
        <taxon>Pseudomonadati</taxon>
        <taxon>Pseudomonadota</taxon>
        <taxon>Gammaproteobacteria</taxon>
        <taxon>Alteromonadales</taxon>
        <taxon>Alteromonadaceae</taxon>
        <taxon>Alishewanella</taxon>
    </lineage>
</organism>
<dbReference type="InterPro" id="IPR035966">
    <property type="entry name" value="PKF_sf"/>
</dbReference>
<dbReference type="InterPro" id="IPR012003">
    <property type="entry name" value="ATP_PFK_prok-type"/>
</dbReference>
<dbReference type="Gene3D" id="3.40.50.450">
    <property type="match status" value="1"/>
</dbReference>
<dbReference type="NCBIfam" id="NF002872">
    <property type="entry name" value="PRK03202.1"/>
    <property type="match status" value="1"/>
</dbReference>
<dbReference type="Pfam" id="PF00365">
    <property type="entry name" value="PFK"/>
    <property type="match status" value="1"/>
</dbReference>
<dbReference type="InterPro" id="IPR022953">
    <property type="entry name" value="ATP_PFK"/>
</dbReference>
<dbReference type="PANTHER" id="PTHR13697:SF4">
    <property type="entry name" value="ATP-DEPENDENT 6-PHOSPHOFRUCTOKINASE"/>
    <property type="match status" value="1"/>
</dbReference>
<comment type="pathway">
    <text evidence="3">Carbohydrate degradation; glycolysis; D-glyceraldehyde 3-phosphate and glycerone phosphate from D-glucose: step 3/4.</text>
</comment>
<dbReference type="PRINTS" id="PR00476">
    <property type="entry name" value="PHFRCTKINASE"/>
</dbReference>
<dbReference type="Gene3D" id="3.40.50.460">
    <property type="entry name" value="Phosphofructokinase domain"/>
    <property type="match status" value="1"/>
</dbReference>
<evidence type="ECO:0000256" key="11">
    <source>
        <dbReference type="ARBA" id="ARBA00022840"/>
    </source>
</evidence>
<reference evidence="18" key="1">
    <citation type="journal article" date="2019" name="Int. J. Syst. Evol. Microbiol.">
        <title>The Global Catalogue of Microorganisms (GCM) 10K type strain sequencing project: providing services to taxonomists for standard genome sequencing and annotation.</title>
        <authorList>
            <consortium name="The Broad Institute Genomics Platform"/>
            <consortium name="The Broad Institute Genome Sequencing Center for Infectious Disease"/>
            <person name="Wu L."/>
            <person name="Ma J."/>
        </authorList>
    </citation>
    <scope>NUCLEOTIDE SEQUENCE [LARGE SCALE GENOMIC DNA]</scope>
    <source>
        <strain evidence="18">CGMCC 1.7003</strain>
    </source>
</reference>
<evidence type="ECO:0000256" key="7">
    <source>
        <dbReference type="ARBA" id="ARBA00022679"/>
    </source>
</evidence>
<evidence type="ECO:0000313" key="17">
    <source>
        <dbReference type="EMBL" id="GHG74568.1"/>
    </source>
</evidence>
<protein>
    <recommendedName>
        <fullName evidence="4">6-phosphofructokinase</fullName>
        <ecNumber evidence="4">2.7.1.11</ecNumber>
    </recommendedName>
</protein>
<evidence type="ECO:0000256" key="12">
    <source>
        <dbReference type="ARBA" id="ARBA00022842"/>
    </source>
</evidence>
<evidence type="ECO:0000256" key="4">
    <source>
        <dbReference type="ARBA" id="ARBA00012055"/>
    </source>
</evidence>
<comment type="similarity">
    <text evidence="14">Belongs to the phosphofructokinase type A (PFKA) family.</text>
</comment>
<dbReference type="PIRSF" id="PIRSF000532">
    <property type="entry name" value="ATP_PFK_prok"/>
    <property type="match status" value="1"/>
</dbReference>
<keyword evidence="6" id="KW-0021">Allosteric enzyme</keyword>
<evidence type="ECO:0000256" key="1">
    <source>
        <dbReference type="ARBA" id="ARBA00001946"/>
    </source>
</evidence>
<dbReference type="Proteomes" id="UP000659697">
    <property type="component" value="Unassembled WGS sequence"/>
</dbReference>
<comment type="subcellular location">
    <subcellularLocation>
        <location evidence="2">Cytoplasm</location>
    </subcellularLocation>
</comment>
<evidence type="ECO:0000256" key="10">
    <source>
        <dbReference type="ARBA" id="ARBA00022777"/>
    </source>
</evidence>
<keyword evidence="10" id="KW-0418">Kinase</keyword>
<keyword evidence="7" id="KW-0808">Transferase</keyword>
<comment type="cofactor">
    <cofactor evidence="1">
        <name>Mg(2+)</name>
        <dbReference type="ChEBI" id="CHEBI:18420"/>
    </cofactor>
</comment>
<dbReference type="PROSITE" id="PS00433">
    <property type="entry name" value="PHOSPHOFRUCTOKINASE"/>
    <property type="match status" value="1"/>
</dbReference>
<evidence type="ECO:0000256" key="9">
    <source>
        <dbReference type="ARBA" id="ARBA00022741"/>
    </source>
</evidence>
<dbReference type="RefSeq" id="WP_189433672.1">
    <property type="nucleotide sequence ID" value="NZ_BNAO01000008.1"/>
</dbReference>
<keyword evidence="8" id="KW-0479">Metal-binding</keyword>
<sequence>MATIKRLGVLTSGGDAPGMNAAIRAVLLTAASYNIEVVGFKHGYIGLLEQEYKTLMPQHVQNIIQRGGTILKSARCPALQTPEGPKLAAATLHQLNIDALIVIGGDGSFRGALEIAKHYQGQIIGVPGTIDNDVDGTDNTIGYATAIDTALDAIDKIRDTADAFERIFLVELMGRHSGFIALSAGIAGGAEQIICPEFGPLSAEDLRRVLTPIQHAQLLMGKASYIIVVAENSYPGGTTALADALTKAIGIECRACILGHIQRGGSPVGADRILGSKLGAYAVEQLLQGAHLQMAGEVNGELSLYPLALTGERTKAIDPFLVRWQQQVGSA</sequence>
<proteinExistence type="inferred from homology"/>
<evidence type="ECO:0000256" key="5">
    <source>
        <dbReference type="ARBA" id="ARBA00022490"/>
    </source>
</evidence>
<name>A0ABQ3L0G6_9ALTE</name>
<comment type="catalytic activity">
    <reaction evidence="15">
        <text>beta-D-fructose 6-phosphate + ATP = beta-D-fructose 1,6-bisphosphate + ADP + H(+)</text>
        <dbReference type="Rhea" id="RHEA:16109"/>
        <dbReference type="ChEBI" id="CHEBI:15378"/>
        <dbReference type="ChEBI" id="CHEBI:30616"/>
        <dbReference type="ChEBI" id="CHEBI:32966"/>
        <dbReference type="ChEBI" id="CHEBI:57634"/>
        <dbReference type="ChEBI" id="CHEBI:456216"/>
        <dbReference type="EC" id="2.7.1.11"/>
    </reaction>
</comment>
<evidence type="ECO:0000256" key="2">
    <source>
        <dbReference type="ARBA" id="ARBA00004496"/>
    </source>
</evidence>
<gene>
    <name evidence="17" type="primary">pfkA</name>
    <name evidence="17" type="ORF">GCM10010919_28120</name>
</gene>
<dbReference type="InterPro" id="IPR000023">
    <property type="entry name" value="Phosphofructokinase_dom"/>
</dbReference>
<keyword evidence="9" id="KW-0547">Nucleotide-binding</keyword>
<evidence type="ECO:0000256" key="14">
    <source>
        <dbReference type="ARBA" id="ARBA00038478"/>
    </source>
</evidence>